<keyword evidence="1" id="KW-0472">Membrane</keyword>
<feature type="transmembrane region" description="Helical" evidence="1">
    <location>
        <begin position="118"/>
        <end position="140"/>
    </location>
</feature>
<dbReference type="OrthoDB" id="2622664at2"/>
<evidence type="ECO:0000313" key="3">
    <source>
        <dbReference type="EMBL" id="SDX97371.1"/>
    </source>
</evidence>
<proteinExistence type="predicted"/>
<organism evidence="3 4">
    <name type="scientific">Evansella caseinilytica</name>
    <dbReference type="NCBI Taxonomy" id="1503961"/>
    <lineage>
        <taxon>Bacteria</taxon>
        <taxon>Bacillati</taxon>
        <taxon>Bacillota</taxon>
        <taxon>Bacilli</taxon>
        <taxon>Bacillales</taxon>
        <taxon>Bacillaceae</taxon>
        <taxon>Evansella</taxon>
    </lineage>
</organism>
<feature type="transmembrane region" description="Helical" evidence="1">
    <location>
        <begin position="38"/>
        <end position="63"/>
    </location>
</feature>
<evidence type="ECO:0000256" key="2">
    <source>
        <dbReference type="SAM" id="SignalP"/>
    </source>
</evidence>
<dbReference type="EMBL" id="FNPI01000001">
    <property type="protein sequence ID" value="SDX97371.1"/>
    <property type="molecule type" value="Genomic_DNA"/>
</dbReference>
<evidence type="ECO:0000313" key="4">
    <source>
        <dbReference type="Proteomes" id="UP000198935"/>
    </source>
</evidence>
<feature type="transmembrane region" description="Helical" evidence="1">
    <location>
        <begin position="84"/>
        <end position="106"/>
    </location>
</feature>
<keyword evidence="2" id="KW-0732">Signal</keyword>
<sequence length="153" mass="16822">MSIFLHKLFITILSIVSFSAVAAGFQTVFSEVRELGFGLLFGIYSFYSAPVFLLGGIPAAYVADRFAAKRRMEGAAALQTYCRTFIIYGIAGATVAMLYSAIHAIVEGRYFFSAGESFAAVGVGLTGAVIYYHISLLLQIDWNDRQQQYKQEV</sequence>
<accession>A0A1H3G285</accession>
<reference evidence="4" key="1">
    <citation type="submission" date="2016-10" db="EMBL/GenBank/DDBJ databases">
        <authorList>
            <person name="Varghese N."/>
            <person name="Submissions S."/>
        </authorList>
    </citation>
    <scope>NUCLEOTIDE SEQUENCE [LARGE SCALE GENOMIC DNA]</scope>
    <source>
        <strain evidence="4">SP</strain>
    </source>
</reference>
<dbReference type="Proteomes" id="UP000198935">
    <property type="component" value="Unassembled WGS sequence"/>
</dbReference>
<gene>
    <name evidence="3" type="ORF">SAMN05421736_10147</name>
</gene>
<keyword evidence="1" id="KW-1133">Transmembrane helix</keyword>
<keyword evidence="4" id="KW-1185">Reference proteome</keyword>
<feature type="signal peptide" evidence="2">
    <location>
        <begin position="1"/>
        <end position="22"/>
    </location>
</feature>
<protein>
    <submittedName>
        <fullName evidence="3">Uncharacterized protein</fullName>
    </submittedName>
</protein>
<feature type="chain" id="PRO_5011759476" evidence="2">
    <location>
        <begin position="23"/>
        <end position="153"/>
    </location>
</feature>
<keyword evidence="1" id="KW-0812">Transmembrane</keyword>
<evidence type="ECO:0000256" key="1">
    <source>
        <dbReference type="SAM" id="Phobius"/>
    </source>
</evidence>
<name>A0A1H3G285_9BACI</name>
<dbReference type="AlphaFoldDB" id="A0A1H3G285"/>